<protein>
    <recommendedName>
        <fullName evidence="10">CRISPR-associated endonuclease Cas1</fullName>
        <ecNumber evidence="10">3.1.-.-</ecNumber>
    </recommendedName>
</protein>
<dbReference type="HAMAP" id="MF_01470">
    <property type="entry name" value="Cas1"/>
    <property type="match status" value="1"/>
</dbReference>
<keyword evidence="7 10" id="KW-0238">DNA-binding</keyword>
<dbReference type="Gene3D" id="3.100.10.20">
    <property type="entry name" value="CRISPR-associated endonuclease Cas1, N-terminal domain"/>
    <property type="match status" value="1"/>
</dbReference>
<evidence type="ECO:0000256" key="2">
    <source>
        <dbReference type="ARBA" id="ARBA00022723"/>
    </source>
</evidence>
<evidence type="ECO:0000313" key="12">
    <source>
        <dbReference type="Proteomes" id="UP000001349"/>
    </source>
</evidence>
<reference evidence="11 12" key="1">
    <citation type="submission" date="2009-01" db="EMBL/GenBank/DDBJ databases">
        <title>Complete sequence of Clostridium cellulolyticum H10.</title>
        <authorList>
            <consortium name="US DOE Joint Genome Institute"/>
            <person name="Lucas S."/>
            <person name="Copeland A."/>
            <person name="Lapidus A."/>
            <person name="Glavina del Rio T."/>
            <person name="Dalin E."/>
            <person name="Tice H."/>
            <person name="Bruce D."/>
            <person name="Goodwin L."/>
            <person name="Pitluck S."/>
            <person name="Chertkov O."/>
            <person name="Saunders E."/>
            <person name="Brettin T."/>
            <person name="Detter J.C."/>
            <person name="Han C."/>
            <person name="Larimer F."/>
            <person name="Land M."/>
            <person name="Hauser L."/>
            <person name="Kyrpides N."/>
            <person name="Ivanova N."/>
            <person name="Zhou J."/>
            <person name="Richardson P."/>
        </authorList>
    </citation>
    <scope>NUCLEOTIDE SEQUENCE [LARGE SCALE GENOMIC DNA]</scope>
    <source>
        <strain evidence="12">ATCC 35319 / DSM 5812 / JCM 6584 / H10</strain>
    </source>
</reference>
<dbReference type="Pfam" id="PF01867">
    <property type="entry name" value="Cas_Cas1"/>
    <property type="match status" value="1"/>
</dbReference>
<dbReference type="eggNOG" id="COG1518">
    <property type="taxonomic scope" value="Bacteria"/>
</dbReference>
<evidence type="ECO:0000256" key="8">
    <source>
        <dbReference type="ARBA" id="ARBA00023211"/>
    </source>
</evidence>
<dbReference type="PANTHER" id="PTHR34353:SF2">
    <property type="entry name" value="CRISPR-ASSOCIATED ENDONUCLEASE CAS1 1"/>
    <property type="match status" value="1"/>
</dbReference>
<dbReference type="GO" id="GO:0051607">
    <property type="term" value="P:defense response to virus"/>
    <property type="evidence" value="ECO:0007669"/>
    <property type="project" value="UniProtKB-UniRule"/>
</dbReference>
<dbReference type="InterPro" id="IPR042211">
    <property type="entry name" value="CRISPR-assoc_Cas1_N"/>
</dbReference>
<dbReference type="GO" id="GO:0004520">
    <property type="term" value="F:DNA endonuclease activity"/>
    <property type="evidence" value="ECO:0007669"/>
    <property type="project" value="InterPro"/>
</dbReference>
<evidence type="ECO:0000256" key="5">
    <source>
        <dbReference type="ARBA" id="ARBA00022842"/>
    </source>
</evidence>
<feature type="binding site" evidence="10">
    <location>
        <position position="201"/>
    </location>
    <ligand>
        <name>Mn(2+)</name>
        <dbReference type="ChEBI" id="CHEBI:29035"/>
    </ligand>
</feature>
<dbReference type="InterPro" id="IPR050646">
    <property type="entry name" value="Cas1"/>
</dbReference>
<comment type="similarity">
    <text evidence="10">Belongs to the CRISPR-associated endonuclease Cas1 family.</text>
</comment>
<evidence type="ECO:0000256" key="1">
    <source>
        <dbReference type="ARBA" id="ARBA00022722"/>
    </source>
</evidence>
<keyword evidence="1 10" id="KW-0540">Nuclease</keyword>
<keyword evidence="4 10" id="KW-0378">Hydrolase</keyword>
<dbReference type="AlphaFoldDB" id="B8I084"/>
<keyword evidence="3 10" id="KW-0255">Endonuclease</keyword>
<dbReference type="EMBL" id="CP001348">
    <property type="protein sequence ID" value="ACL77410.1"/>
    <property type="molecule type" value="Genomic_DNA"/>
</dbReference>
<keyword evidence="12" id="KW-1185">Reference proteome</keyword>
<dbReference type="Proteomes" id="UP000001349">
    <property type="component" value="Chromosome"/>
</dbReference>
<dbReference type="GO" id="GO:0003677">
    <property type="term" value="F:DNA binding"/>
    <property type="evidence" value="ECO:0007669"/>
    <property type="project" value="UniProtKB-KW"/>
</dbReference>
<dbReference type="Gene3D" id="1.20.120.920">
    <property type="entry name" value="CRISPR-associated endonuclease Cas1, C-terminal domain"/>
    <property type="match status" value="1"/>
</dbReference>
<dbReference type="RefSeq" id="WP_015926468.1">
    <property type="nucleotide sequence ID" value="NC_011898.1"/>
</dbReference>
<evidence type="ECO:0000313" key="11">
    <source>
        <dbReference type="EMBL" id="ACL77410.1"/>
    </source>
</evidence>
<dbReference type="InterPro" id="IPR002729">
    <property type="entry name" value="CRISPR-assoc_Cas1"/>
</dbReference>
<comment type="subunit">
    <text evidence="9 10">Homodimer, forms a heterotetramer with a Cas2 homodimer.</text>
</comment>
<dbReference type="GO" id="GO:0043571">
    <property type="term" value="P:maintenance of CRISPR repeat elements"/>
    <property type="evidence" value="ECO:0007669"/>
    <property type="project" value="UniProtKB-UniRule"/>
</dbReference>
<dbReference type="OrthoDB" id="9803119at2"/>
<keyword evidence="8 10" id="KW-0464">Manganese</keyword>
<gene>
    <name evidence="10" type="primary">cas1</name>
    <name evidence="11" type="ordered locus">Ccel_3119</name>
</gene>
<dbReference type="NCBIfam" id="TIGR03639">
    <property type="entry name" value="cas1_NMENI"/>
    <property type="match status" value="1"/>
</dbReference>
<evidence type="ECO:0000256" key="4">
    <source>
        <dbReference type="ARBA" id="ARBA00022801"/>
    </source>
</evidence>
<dbReference type="EC" id="3.1.-.-" evidence="10"/>
<keyword evidence="6 10" id="KW-0051">Antiviral defense</keyword>
<dbReference type="STRING" id="394503.Ccel_3119"/>
<evidence type="ECO:0000256" key="7">
    <source>
        <dbReference type="ARBA" id="ARBA00023125"/>
    </source>
</evidence>
<evidence type="ECO:0000256" key="3">
    <source>
        <dbReference type="ARBA" id="ARBA00022759"/>
    </source>
</evidence>
<keyword evidence="2 10" id="KW-0479">Metal-binding</keyword>
<feature type="binding site" evidence="10">
    <location>
        <position position="146"/>
    </location>
    <ligand>
        <name>Mn(2+)</name>
        <dbReference type="ChEBI" id="CHEBI:29035"/>
    </ligand>
</feature>
<evidence type="ECO:0000256" key="10">
    <source>
        <dbReference type="HAMAP-Rule" id="MF_01470"/>
    </source>
</evidence>
<feature type="binding site" evidence="10">
    <location>
        <position position="216"/>
    </location>
    <ligand>
        <name>Mn(2+)</name>
        <dbReference type="ChEBI" id="CHEBI:29035"/>
    </ligand>
</feature>
<organism evidence="11 12">
    <name type="scientific">Ruminiclostridium cellulolyticum (strain ATCC 35319 / DSM 5812 / JCM 6584 / H10)</name>
    <name type="common">Clostridium cellulolyticum</name>
    <dbReference type="NCBI Taxonomy" id="394503"/>
    <lineage>
        <taxon>Bacteria</taxon>
        <taxon>Bacillati</taxon>
        <taxon>Bacillota</taxon>
        <taxon>Clostridia</taxon>
        <taxon>Eubacteriales</taxon>
        <taxon>Oscillospiraceae</taxon>
        <taxon>Ruminiclostridium</taxon>
    </lineage>
</organism>
<dbReference type="InterPro" id="IPR042206">
    <property type="entry name" value="CRISPR-assoc_Cas1_C"/>
</dbReference>
<evidence type="ECO:0000256" key="9">
    <source>
        <dbReference type="ARBA" id="ARBA00038592"/>
    </source>
</evidence>
<dbReference type="NCBIfam" id="TIGR00287">
    <property type="entry name" value="cas1"/>
    <property type="match status" value="1"/>
</dbReference>
<comment type="function">
    <text evidence="10">CRISPR (clustered regularly interspaced short palindromic repeat), is an adaptive immune system that provides protection against mobile genetic elements (viruses, transposable elements and conjugative plasmids). CRISPR clusters contain spacers, sequences complementary to antecedent mobile elements, and target invading nucleic acids. CRISPR clusters are transcribed and processed into CRISPR RNA (crRNA). Acts as a dsDNA endonuclease. Involved in the integration of spacer DNA into the CRISPR cassette.</text>
</comment>
<keyword evidence="5 10" id="KW-0460">Magnesium</keyword>
<accession>B8I084</accession>
<proteinExistence type="inferred from homology"/>
<comment type="cofactor">
    <cofactor evidence="10">
        <name>Mg(2+)</name>
        <dbReference type="ChEBI" id="CHEBI:18420"/>
    </cofactor>
    <cofactor evidence="10">
        <name>Mn(2+)</name>
        <dbReference type="ChEBI" id="CHEBI:29035"/>
    </cofactor>
</comment>
<name>B8I084_RUMCH</name>
<dbReference type="GO" id="GO:0016787">
    <property type="term" value="F:hydrolase activity"/>
    <property type="evidence" value="ECO:0007669"/>
    <property type="project" value="UniProtKB-KW"/>
</dbReference>
<dbReference type="HOGENOM" id="CLU_055263_1_0_9"/>
<dbReference type="GO" id="GO:0046872">
    <property type="term" value="F:metal ion binding"/>
    <property type="evidence" value="ECO:0007669"/>
    <property type="project" value="UniProtKB-UniRule"/>
</dbReference>
<dbReference type="InterPro" id="IPR019855">
    <property type="entry name" value="CRISPR-assoc_Cas1_NMENI"/>
</dbReference>
<dbReference type="KEGG" id="cce:Ccel_3119"/>
<sequence>MGWRNIIVSNPTKLKLKQNNLWVEQSDGFSIPIDDINTIVLDSADVTITSALLSKLAEEDIALYSCDGKHTPNGVLLPFSCHSRQYKIVKTQINLSAPFKKRCWQRVVQQKIENQAFCLNILELKGRDELINLSKSVLSGDSTNVEAHAAKYYFSVLFTNFKRGMQDNTNYALNYGYSILRGAVARTIASYGFIPSIGIHHRSELNNFNLADDFIEPFRPIVDMWVKQNINEDTLLTPKHKLNLISLLGYECVFEGKIISIRSAIEKVISSFSSSCAKNDYSLLKLPEIIPLEVHANE</sequence>
<dbReference type="PANTHER" id="PTHR34353">
    <property type="entry name" value="CRISPR-ASSOCIATED ENDONUCLEASE CAS1 1"/>
    <property type="match status" value="1"/>
</dbReference>
<evidence type="ECO:0000256" key="6">
    <source>
        <dbReference type="ARBA" id="ARBA00023118"/>
    </source>
</evidence>